<dbReference type="GeneID" id="9818697"/>
<dbReference type="InterPro" id="IPR011053">
    <property type="entry name" value="Single_hybrid_motif"/>
</dbReference>
<dbReference type="CTD" id="9818697"/>
<dbReference type="InterPro" id="IPR049076">
    <property type="entry name" value="ACCA"/>
</dbReference>
<dbReference type="InterPro" id="IPR011054">
    <property type="entry name" value="Rudment_hybrid_motif"/>
</dbReference>
<evidence type="ECO:0000259" key="1">
    <source>
        <dbReference type="Pfam" id="PF00364"/>
    </source>
</evidence>
<dbReference type="Proteomes" id="UP000483820">
    <property type="component" value="Chromosome IV"/>
</dbReference>
<evidence type="ECO:0000313" key="2">
    <source>
        <dbReference type="EMBL" id="KAF1755536.1"/>
    </source>
</evidence>
<dbReference type="GO" id="GO:0005739">
    <property type="term" value="C:mitochondrion"/>
    <property type="evidence" value="ECO:0007669"/>
    <property type="project" value="TreeGrafter"/>
</dbReference>
<dbReference type="PANTHER" id="PTHR45728">
    <property type="entry name" value="ACETYL-COA CARBOXYLASE, ISOFORM A"/>
    <property type="match status" value="1"/>
</dbReference>
<dbReference type="RefSeq" id="XP_053583555.1">
    <property type="nucleotide sequence ID" value="XM_053728783.1"/>
</dbReference>
<dbReference type="SUPFAM" id="SSF51246">
    <property type="entry name" value="Rudiment single hybrid motif"/>
    <property type="match status" value="1"/>
</dbReference>
<protein>
    <recommendedName>
        <fullName evidence="1">Lipoyl-binding domain-containing protein</fullName>
    </recommendedName>
</protein>
<dbReference type="Gene3D" id="3.30.470.20">
    <property type="entry name" value="ATP-grasp fold, B domain"/>
    <property type="match status" value="1"/>
</dbReference>
<dbReference type="Pfam" id="PF00364">
    <property type="entry name" value="Biotin_lipoyl"/>
    <property type="match status" value="1"/>
</dbReference>
<feature type="domain" description="Lipoyl-binding" evidence="1">
    <location>
        <begin position="170"/>
        <end position="234"/>
    </location>
</feature>
<dbReference type="EMBL" id="WUAV01000004">
    <property type="protein sequence ID" value="KAF1755536.1"/>
    <property type="molecule type" value="Genomic_DNA"/>
</dbReference>
<sequence>MNENLVVPPCCVKVGGAKTDGALSCTWENSPDNVRIVKGECEDRGAIANFVDYYSAGTVELLFVPSTSQYFGKMHCMAARVTCEDPNDRFLPSTGTVRSLKFNSKYHLRIGDSQQQTTVEMLKYSSQNLAIHQGKSTDYVLEETEEFYFIKIGGNKLKFSKMDTNDASCLRSPYTGKFLEYKVQTGEFLEVGQTYAQIESMKMVFDVVTKVAPGRLIRIAKEGDLINPGTILGRLEIDKAIQDQLTTSEKFDGEMKGWRVEEKTDFEKA</sequence>
<dbReference type="Gene3D" id="2.40.50.100">
    <property type="match status" value="1"/>
</dbReference>
<proteinExistence type="predicted"/>
<name>A0A6A5GLM3_CAERE</name>
<evidence type="ECO:0000313" key="3">
    <source>
        <dbReference type="Proteomes" id="UP000483820"/>
    </source>
</evidence>
<organism evidence="2 3">
    <name type="scientific">Caenorhabditis remanei</name>
    <name type="common">Caenorhabditis vulgaris</name>
    <dbReference type="NCBI Taxonomy" id="31234"/>
    <lineage>
        <taxon>Eukaryota</taxon>
        <taxon>Metazoa</taxon>
        <taxon>Ecdysozoa</taxon>
        <taxon>Nematoda</taxon>
        <taxon>Chromadorea</taxon>
        <taxon>Rhabditida</taxon>
        <taxon>Rhabditina</taxon>
        <taxon>Rhabditomorpha</taxon>
        <taxon>Rhabditoidea</taxon>
        <taxon>Rhabditidae</taxon>
        <taxon>Peloderinae</taxon>
        <taxon>Caenorhabditis</taxon>
    </lineage>
</organism>
<dbReference type="GO" id="GO:0006633">
    <property type="term" value="P:fatty acid biosynthetic process"/>
    <property type="evidence" value="ECO:0007669"/>
    <property type="project" value="TreeGrafter"/>
</dbReference>
<dbReference type="AlphaFoldDB" id="A0A6A5GLM3"/>
<dbReference type="KEGG" id="crq:GCK72_011986"/>
<dbReference type="FunFam" id="2.40.50.100:FF:000005">
    <property type="entry name" value="Acetyl-CoA carboxylase 1"/>
    <property type="match status" value="1"/>
</dbReference>
<gene>
    <name evidence="2" type="ORF">GCK72_011986</name>
</gene>
<accession>A0A6A5GLM3</accession>
<dbReference type="CDD" id="cd06850">
    <property type="entry name" value="biotinyl_domain"/>
    <property type="match status" value="1"/>
</dbReference>
<comment type="caution">
    <text evidence="2">The sequence shown here is derived from an EMBL/GenBank/DDBJ whole genome shotgun (WGS) entry which is preliminary data.</text>
</comment>
<dbReference type="SUPFAM" id="SSF51230">
    <property type="entry name" value="Single hybrid motif"/>
    <property type="match status" value="1"/>
</dbReference>
<dbReference type="PANTHER" id="PTHR45728:SF2">
    <property type="entry name" value="ACETYL-COA CARBOXYLASE"/>
    <property type="match status" value="1"/>
</dbReference>
<reference evidence="2 3" key="1">
    <citation type="submission" date="2019-12" db="EMBL/GenBank/DDBJ databases">
        <title>Chromosome-level assembly of the Caenorhabditis remanei genome.</title>
        <authorList>
            <person name="Teterina A.A."/>
            <person name="Willis J.H."/>
            <person name="Phillips P.C."/>
        </authorList>
    </citation>
    <scope>NUCLEOTIDE SEQUENCE [LARGE SCALE GENOMIC DNA]</scope>
    <source>
        <strain evidence="2 3">PX506</strain>
        <tissue evidence="2">Whole organism</tissue>
    </source>
</reference>
<dbReference type="GO" id="GO:0003989">
    <property type="term" value="F:acetyl-CoA carboxylase activity"/>
    <property type="evidence" value="ECO:0007669"/>
    <property type="project" value="InterPro"/>
</dbReference>
<dbReference type="InterPro" id="IPR000089">
    <property type="entry name" value="Biotin_lipoyl"/>
</dbReference>